<dbReference type="GO" id="GO:0003677">
    <property type="term" value="F:DNA binding"/>
    <property type="evidence" value="ECO:0007669"/>
    <property type="project" value="InterPro"/>
</dbReference>
<evidence type="ECO:0000256" key="5">
    <source>
        <dbReference type="ARBA" id="ARBA00022723"/>
    </source>
</evidence>
<evidence type="ECO:0000256" key="9">
    <source>
        <dbReference type="ARBA" id="ARBA00023027"/>
    </source>
</evidence>
<dbReference type="CDD" id="cd00637">
    <property type="entry name" value="7tm_classA_rhodopsin-like"/>
    <property type="match status" value="2"/>
</dbReference>
<dbReference type="Pfam" id="PF10328">
    <property type="entry name" value="7TM_GPCR_Srx"/>
    <property type="match status" value="2"/>
</dbReference>
<dbReference type="InterPro" id="IPR036616">
    <property type="entry name" value="Poly(ADP-ribose)pol_reg_dom_sf"/>
</dbReference>
<dbReference type="EMBL" id="JAUCMV010000001">
    <property type="protein sequence ID" value="KAK0423190.1"/>
    <property type="molecule type" value="Genomic_DNA"/>
</dbReference>
<dbReference type="Pfam" id="PF08063">
    <property type="entry name" value="Zn_ribbon_PADR1"/>
    <property type="match status" value="1"/>
</dbReference>
<keyword evidence="15" id="KW-0472">Membrane</keyword>
<evidence type="ECO:0000256" key="2">
    <source>
        <dbReference type="ARBA" id="ARBA00022676"/>
    </source>
</evidence>
<comment type="catalytic activity">
    <reaction evidence="12">
        <text>NAD(+) + (ADP-D-ribosyl)n-acceptor = nicotinamide + (ADP-D-ribosyl)n+1-acceptor + H(+).</text>
        <dbReference type="EC" id="2.4.2.30"/>
    </reaction>
</comment>
<dbReference type="Pfam" id="PF21728">
    <property type="entry name" value="PADR1_N"/>
    <property type="match status" value="1"/>
</dbReference>
<dbReference type="PROSITE" id="PS50064">
    <property type="entry name" value="ZF_PARP_2"/>
    <property type="match status" value="1"/>
</dbReference>
<dbReference type="Pfam" id="PF05406">
    <property type="entry name" value="WGR"/>
    <property type="match status" value="1"/>
</dbReference>
<dbReference type="PANTHER" id="PTHR10459:SF60">
    <property type="entry name" value="POLY [ADP-RIBOSE] POLYMERASE 2"/>
    <property type="match status" value="1"/>
</dbReference>
<dbReference type="InterPro" id="IPR004102">
    <property type="entry name" value="Poly(ADP-ribose)pol_reg_dom"/>
</dbReference>
<dbReference type="PANTHER" id="PTHR10459">
    <property type="entry name" value="DNA LIGASE"/>
    <property type="match status" value="1"/>
</dbReference>
<dbReference type="SUPFAM" id="SSF142921">
    <property type="entry name" value="WGR domain-like"/>
    <property type="match status" value="1"/>
</dbReference>
<dbReference type="SMART" id="SM01335">
    <property type="entry name" value="PADR1"/>
    <property type="match status" value="1"/>
</dbReference>
<keyword evidence="10" id="KW-0539">Nucleus</keyword>
<dbReference type="InterPro" id="IPR049296">
    <property type="entry name" value="PARP1-like_PADR1_N"/>
</dbReference>
<keyword evidence="6" id="KW-0013">ADP-ribosylation</keyword>
<dbReference type="InterPro" id="IPR036957">
    <property type="entry name" value="Znf_PARP_sf"/>
</dbReference>
<dbReference type="Proteomes" id="UP001175271">
    <property type="component" value="Unassembled WGS sequence"/>
</dbReference>
<dbReference type="InterPro" id="IPR036930">
    <property type="entry name" value="WGR_dom_sf"/>
</dbReference>
<evidence type="ECO:0000313" key="21">
    <source>
        <dbReference type="Proteomes" id="UP001175271"/>
    </source>
</evidence>
<feature type="transmembrane region" description="Helical" evidence="15">
    <location>
        <begin position="352"/>
        <end position="373"/>
    </location>
</feature>
<keyword evidence="15" id="KW-1133">Transmembrane helix</keyword>
<evidence type="ECO:0000259" key="18">
    <source>
        <dbReference type="PROSITE" id="PS51060"/>
    </source>
</evidence>
<comment type="subcellular location">
    <subcellularLocation>
        <location evidence="1">Nucleus</location>
    </subcellularLocation>
</comment>
<feature type="transmembrane region" description="Helical" evidence="15">
    <location>
        <begin position="22"/>
        <end position="46"/>
    </location>
</feature>
<evidence type="ECO:0000256" key="13">
    <source>
        <dbReference type="RuleBase" id="RU362114"/>
    </source>
</evidence>
<keyword evidence="8" id="KW-0862">Zinc</keyword>
<dbReference type="InterPro" id="IPR012317">
    <property type="entry name" value="Poly(ADP-ribose)pol_cat_dom"/>
</dbReference>
<feature type="transmembrane region" description="Helical" evidence="15">
    <location>
        <begin position="313"/>
        <end position="332"/>
    </location>
</feature>
<feature type="transmembrane region" description="Helical" evidence="15">
    <location>
        <begin position="138"/>
        <end position="157"/>
    </location>
</feature>
<dbReference type="Gene3D" id="1.20.142.10">
    <property type="entry name" value="Poly(ADP-ribose) polymerase, regulatory domain"/>
    <property type="match status" value="1"/>
</dbReference>
<evidence type="ECO:0000256" key="7">
    <source>
        <dbReference type="ARBA" id="ARBA00022771"/>
    </source>
</evidence>
<dbReference type="CDD" id="cd01437">
    <property type="entry name" value="parp_like"/>
    <property type="match status" value="1"/>
</dbReference>
<gene>
    <name evidence="20" type="ORF">QR680_008018</name>
</gene>
<feature type="transmembrane region" description="Helical" evidence="15">
    <location>
        <begin position="188"/>
        <end position="210"/>
    </location>
</feature>
<keyword evidence="7" id="KW-0863">Zinc-finger</keyword>
<dbReference type="GO" id="GO:1990404">
    <property type="term" value="F:NAD+-protein mono-ADP-ribosyltransferase activity"/>
    <property type="evidence" value="ECO:0007669"/>
    <property type="project" value="TreeGrafter"/>
</dbReference>
<dbReference type="GO" id="GO:0003950">
    <property type="term" value="F:NAD+ poly-ADP-ribosyltransferase activity"/>
    <property type="evidence" value="ECO:0007669"/>
    <property type="project" value="UniProtKB-UniRule"/>
</dbReference>
<keyword evidence="3 13" id="KW-0808">Transferase</keyword>
<feature type="transmembrane region" description="Helical" evidence="15">
    <location>
        <begin position="278"/>
        <end position="301"/>
    </location>
</feature>
<evidence type="ECO:0000259" key="19">
    <source>
        <dbReference type="PROSITE" id="PS51977"/>
    </source>
</evidence>
<evidence type="ECO:0000256" key="11">
    <source>
        <dbReference type="ARBA" id="ARBA00024347"/>
    </source>
</evidence>
<proteinExistence type="inferred from homology"/>
<keyword evidence="15" id="KW-0812">Transmembrane</keyword>
<dbReference type="Gene3D" id="3.30.1740.10">
    <property type="entry name" value="Zinc finger, PARP-type"/>
    <property type="match status" value="1"/>
</dbReference>
<keyword evidence="21" id="KW-1185">Reference proteome</keyword>
<keyword evidence="5" id="KW-0479">Metal-binding</keyword>
<dbReference type="PROSITE" id="PS52007">
    <property type="entry name" value="PADR1"/>
    <property type="match status" value="1"/>
</dbReference>
<comment type="similarity">
    <text evidence="11">Belongs to the ARTD/PARP family.</text>
</comment>
<dbReference type="SMART" id="SM00773">
    <property type="entry name" value="WGR"/>
    <property type="match status" value="1"/>
</dbReference>
<reference evidence="20" key="1">
    <citation type="submission" date="2023-06" db="EMBL/GenBank/DDBJ databases">
        <title>Genomic analysis of the entomopathogenic nematode Steinernema hermaphroditum.</title>
        <authorList>
            <person name="Schwarz E.M."/>
            <person name="Heppert J.K."/>
            <person name="Baniya A."/>
            <person name="Schwartz H.T."/>
            <person name="Tan C.-H."/>
            <person name="Antoshechkin I."/>
            <person name="Sternberg P.W."/>
            <person name="Goodrich-Blair H."/>
            <person name="Dillman A.R."/>
        </authorList>
    </citation>
    <scope>NUCLEOTIDE SEQUENCE</scope>
    <source>
        <strain evidence="20">PS9179</strain>
        <tissue evidence="20">Whole animal</tissue>
    </source>
</reference>
<dbReference type="SUPFAM" id="SSF47587">
    <property type="entry name" value="Domain of poly(ADP-ribose) polymerase"/>
    <property type="match status" value="1"/>
</dbReference>
<dbReference type="PROSITE" id="PS51060">
    <property type="entry name" value="PARP_ALPHA_HD"/>
    <property type="match status" value="1"/>
</dbReference>
<dbReference type="Gene3D" id="3.90.228.10">
    <property type="match status" value="1"/>
</dbReference>
<evidence type="ECO:0000259" key="17">
    <source>
        <dbReference type="PROSITE" id="PS51059"/>
    </source>
</evidence>
<keyword evidence="9 13" id="KW-0520">NAD</keyword>
<dbReference type="AlphaFoldDB" id="A0AA39IF09"/>
<feature type="transmembrane region" description="Helical" evidence="15">
    <location>
        <begin position="435"/>
        <end position="454"/>
    </location>
</feature>
<dbReference type="EC" id="2.4.2.-" evidence="13"/>
<feature type="domain" description="PARP catalytic" evidence="17">
    <location>
        <begin position="992"/>
        <end position="1219"/>
    </location>
</feature>
<keyword evidence="2 13" id="KW-0328">Glycosyltransferase</keyword>
<feature type="transmembrane region" description="Helical" evidence="15">
    <location>
        <begin position="466"/>
        <end position="486"/>
    </location>
</feature>
<feature type="transmembrane region" description="Helical" evidence="15">
    <location>
        <begin position="222"/>
        <end position="242"/>
    </location>
</feature>
<dbReference type="PROSITE" id="PS51977">
    <property type="entry name" value="WGR"/>
    <property type="match status" value="1"/>
</dbReference>
<comment type="caution">
    <text evidence="20">The sequence shown here is derived from an EMBL/GenBank/DDBJ whole genome shotgun (WGS) entry which is preliminary data.</text>
</comment>
<feature type="transmembrane region" description="Helical" evidence="15">
    <location>
        <begin position="95"/>
        <end position="117"/>
    </location>
</feature>
<dbReference type="InterPro" id="IPR050800">
    <property type="entry name" value="ARTD/PARP"/>
</dbReference>
<dbReference type="InterPro" id="IPR012982">
    <property type="entry name" value="PARP1-like_PADR1_Zn_ribbon"/>
</dbReference>
<evidence type="ECO:0000256" key="15">
    <source>
        <dbReference type="SAM" id="Phobius"/>
    </source>
</evidence>
<evidence type="ECO:0000256" key="10">
    <source>
        <dbReference type="ARBA" id="ARBA00023242"/>
    </source>
</evidence>
<dbReference type="PROSITE" id="PS51059">
    <property type="entry name" value="PARP_CATALYTIC"/>
    <property type="match status" value="1"/>
</dbReference>
<dbReference type="GO" id="GO:0005730">
    <property type="term" value="C:nucleolus"/>
    <property type="evidence" value="ECO:0007669"/>
    <property type="project" value="TreeGrafter"/>
</dbReference>
<evidence type="ECO:0000313" key="20">
    <source>
        <dbReference type="EMBL" id="KAK0423190.1"/>
    </source>
</evidence>
<dbReference type="GO" id="GO:0016779">
    <property type="term" value="F:nucleotidyltransferase activity"/>
    <property type="evidence" value="ECO:0007669"/>
    <property type="project" value="UniProtKB-KW"/>
</dbReference>
<dbReference type="GO" id="GO:0006302">
    <property type="term" value="P:double-strand break repair"/>
    <property type="evidence" value="ECO:0007669"/>
    <property type="project" value="TreeGrafter"/>
</dbReference>
<evidence type="ECO:0000256" key="14">
    <source>
        <dbReference type="SAM" id="MobiDB-lite"/>
    </source>
</evidence>
<feature type="domain" description="PARP alpha-helical" evidence="18">
    <location>
        <begin position="872"/>
        <end position="984"/>
    </location>
</feature>
<evidence type="ECO:0000256" key="3">
    <source>
        <dbReference type="ARBA" id="ARBA00022679"/>
    </source>
</evidence>
<evidence type="ECO:0000256" key="8">
    <source>
        <dbReference type="ARBA" id="ARBA00022833"/>
    </source>
</evidence>
<evidence type="ECO:0000256" key="1">
    <source>
        <dbReference type="ARBA" id="ARBA00004123"/>
    </source>
</evidence>
<feature type="transmembrane region" description="Helical" evidence="15">
    <location>
        <begin position="394"/>
        <end position="415"/>
    </location>
</feature>
<feature type="region of interest" description="Disordered" evidence="14">
    <location>
        <begin position="554"/>
        <end position="574"/>
    </location>
</feature>
<evidence type="ECO:0000256" key="6">
    <source>
        <dbReference type="ARBA" id="ARBA00022765"/>
    </source>
</evidence>
<dbReference type="InterPro" id="IPR001510">
    <property type="entry name" value="Znf_PARP"/>
</dbReference>
<dbReference type="Gene3D" id="1.20.1070.10">
    <property type="entry name" value="Rhodopsin 7-helix transmembrane proteins"/>
    <property type="match status" value="2"/>
</dbReference>
<sequence length="1219" mass="138011">MNSALSYGFEIQGRGEATKEDIYIGVSMFILALCTIVLGSVNLYFIKKVSIFHNAFGWLWASRTVAEMIVEVNHALYTAPVTIIQPRNVDPSVAYILYFVTFIGAVSGCLLHGLLSVNRCIAVYFPVHYRRIFTKSFCFGYIAAIGVSCLALASIYIGRSLLQATKIHSISVRKVGPEDKLLSRNTRFFAQSAFQNVYMLFTAAVIVYANNKYEPERKIANLLGFFSLLGTHIVNAMALLLFNAEVRKRILGRNVAMNSTLYYGFEIQGRGEATKEDIYIGVSMFILALCTIVLGSVNLYFIKKVSIFHNAFGWLWASRTVAEMIVEVNHALYTAPVTIIQPQNVDPSVAYILYFVTFIGAVSGCLLHGLLSVNRCIAVYFPVHYRRIFTKSFCFGYIAAIGVSCLALASIYIVFPCNMIGYSPTVYEDIRFFAQSAFQNVYMLFTAAAIVYANNRYKPDHQLVNLLGFFSLLGAHIVNATALLIFNSEGSLRLSIRTPSSKHDGTIDEWYHCDCFWSNLTNEINETSILGIENLKWKDLKRIRESIREQAGEAPANKVARKYEDRQGSPDKEDEFEKQTEDIWALRELLNVVTQEELQELIEENRCCVPKWGERRAFLDLLVDLVIFGVPENCTTEKCRRTGTIVYSSAARRYVCIGDRSEYTVCNYSSKQPGRSSFEIPDNLQKKYPALKAYHNCPVRQRVYPIFFESQRVVEGPWNAGKKHSSGQRKRRSHVKNGCAVDSAFVGHTQYHVFKENSSAWQATLVRVNVKRNMNSSYKLQLVQHDKTLMFVLFRAWGRTGAAWFGHKVTSYGNDLNAAKAEFRRLFAEKTGNEWDKLSVFKKVPKKMDLIQMETYDEEPAHQQKLVAADSHSTLPAPIKELIAMIFDEDLMKDYVKEMHIDEEKLPLGQLSQETICTAYSILQKLEDHIQESNKDVVEDLSNRFYSMIPHTVFEALSSVDAITRKRELLDNLSNIQAAYTINRRNDGDDVDPIDVRYGTLQTKIEVVDEDSEEFLLISQYSDNTQVTNGYSKCTVEIKDIYKVEREGEKERYIEGLHNKMLLWHGSRTTNFAGILKQGLRIAPPEAPESGYFLGKGIYFVDMIGKSAYYCYSSPGGEGLLLLCEVALGNEQDEIGKKMITELDEGKSSVKGVGKAHPDPKDNVVTKDGVVIPCGEPICPIPQPKNLYLPYNEYVVYDVNQVNIKYLVRVKFTQPKTTG</sequence>
<dbReference type="Pfam" id="PF00644">
    <property type="entry name" value="PARP"/>
    <property type="match status" value="1"/>
</dbReference>
<keyword evidence="4" id="KW-0548">Nucleotidyltransferase</keyword>
<evidence type="ECO:0000259" key="16">
    <source>
        <dbReference type="PROSITE" id="PS50064"/>
    </source>
</evidence>
<dbReference type="SUPFAM" id="SSF81321">
    <property type="entry name" value="Family A G protein-coupled receptor-like"/>
    <property type="match status" value="2"/>
</dbReference>
<organism evidence="20 21">
    <name type="scientific">Steinernema hermaphroditum</name>
    <dbReference type="NCBI Taxonomy" id="289476"/>
    <lineage>
        <taxon>Eukaryota</taxon>
        <taxon>Metazoa</taxon>
        <taxon>Ecdysozoa</taxon>
        <taxon>Nematoda</taxon>
        <taxon>Chromadorea</taxon>
        <taxon>Rhabditida</taxon>
        <taxon>Tylenchina</taxon>
        <taxon>Panagrolaimomorpha</taxon>
        <taxon>Strongyloidoidea</taxon>
        <taxon>Steinernematidae</taxon>
        <taxon>Steinernema</taxon>
    </lineage>
</organism>
<dbReference type="GO" id="GO:0008270">
    <property type="term" value="F:zinc ion binding"/>
    <property type="evidence" value="ECO:0007669"/>
    <property type="project" value="UniProtKB-KW"/>
</dbReference>
<dbReference type="SUPFAM" id="SSF56399">
    <property type="entry name" value="ADP-ribosylation"/>
    <property type="match status" value="1"/>
</dbReference>
<dbReference type="Gene3D" id="3.90.640.80">
    <property type="match status" value="1"/>
</dbReference>
<dbReference type="SUPFAM" id="SSF57716">
    <property type="entry name" value="Glucocorticoid receptor-like (DNA-binding domain)"/>
    <property type="match status" value="1"/>
</dbReference>
<feature type="domain" description="PARP-type" evidence="16">
    <location>
        <begin position="488"/>
        <end position="547"/>
    </location>
</feature>
<feature type="domain" description="WGR" evidence="19">
    <location>
        <begin position="750"/>
        <end position="848"/>
    </location>
</feature>
<feature type="compositionally biased region" description="Basic and acidic residues" evidence="14">
    <location>
        <begin position="561"/>
        <end position="574"/>
    </location>
</feature>
<evidence type="ECO:0000256" key="12">
    <source>
        <dbReference type="ARBA" id="ARBA00033987"/>
    </source>
</evidence>
<name>A0AA39IF09_9BILA</name>
<dbReference type="GO" id="GO:0070212">
    <property type="term" value="P:protein poly-ADP-ribosylation"/>
    <property type="evidence" value="ECO:0007669"/>
    <property type="project" value="TreeGrafter"/>
</dbReference>
<dbReference type="InterPro" id="IPR019430">
    <property type="entry name" value="7TM_GPCR_serpentine_rcpt_Srx"/>
</dbReference>
<dbReference type="InterPro" id="IPR008893">
    <property type="entry name" value="WGR_domain"/>
</dbReference>
<accession>A0AA39IF09</accession>
<dbReference type="Pfam" id="PF02877">
    <property type="entry name" value="PARP_reg"/>
    <property type="match status" value="1"/>
</dbReference>
<protein>
    <recommendedName>
        <fullName evidence="13">Poly [ADP-ribose] polymerase</fullName>
        <shortName evidence="13">PARP</shortName>
        <ecNumber evidence="13">2.4.2.-</ecNumber>
    </recommendedName>
</protein>
<dbReference type="SMART" id="SM01336">
    <property type="entry name" value="zf-PARP"/>
    <property type="match status" value="1"/>
</dbReference>
<evidence type="ECO:0000256" key="4">
    <source>
        <dbReference type="ARBA" id="ARBA00022695"/>
    </source>
</evidence>